<organism evidence="1">
    <name type="scientific">marine sediment metagenome</name>
    <dbReference type="NCBI Taxonomy" id="412755"/>
    <lineage>
        <taxon>unclassified sequences</taxon>
        <taxon>metagenomes</taxon>
        <taxon>ecological metagenomes</taxon>
    </lineage>
</organism>
<feature type="non-terminal residue" evidence="1">
    <location>
        <position position="1"/>
    </location>
</feature>
<evidence type="ECO:0000313" key="1">
    <source>
        <dbReference type="EMBL" id="GAH79578.1"/>
    </source>
</evidence>
<sequence>ARHGYKWREIVEIRNLNSDWTLTKVKRHIEKHKNLRGDQNEAGQ</sequence>
<accession>X1KBY4</accession>
<protein>
    <submittedName>
        <fullName evidence="1">Uncharacterized protein</fullName>
    </submittedName>
</protein>
<comment type="caution">
    <text evidence="1">The sequence shown here is derived from an EMBL/GenBank/DDBJ whole genome shotgun (WGS) entry which is preliminary data.</text>
</comment>
<dbReference type="AlphaFoldDB" id="X1KBY4"/>
<name>X1KBY4_9ZZZZ</name>
<proteinExistence type="predicted"/>
<dbReference type="EMBL" id="BARU01035341">
    <property type="protein sequence ID" value="GAH79578.1"/>
    <property type="molecule type" value="Genomic_DNA"/>
</dbReference>
<gene>
    <name evidence="1" type="ORF">S03H2_55346</name>
</gene>
<reference evidence="1" key="1">
    <citation type="journal article" date="2014" name="Front. Microbiol.">
        <title>High frequency of phylogenetically diverse reductive dehalogenase-homologous genes in deep subseafloor sedimentary metagenomes.</title>
        <authorList>
            <person name="Kawai M."/>
            <person name="Futagami T."/>
            <person name="Toyoda A."/>
            <person name="Takaki Y."/>
            <person name="Nishi S."/>
            <person name="Hori S."/>
            <person name="Arai W."/>
            <person name="Tsubouchi T."/>
            <person name="Morono Y."/>
            <person name="Uchiyama I."/>
            <person name="Ito T."/>
            <person name="Fujiyama A."/>
            <person name="Inagaki F."/>
            <person name="Takami H."/>
        </authorList>
    </citation>
    <scope>NUCLEOTIDE SEQUENCE</scope>
    <source>
        <strain evidence="1">Expedition CK06-06</strain>
    </source>
</reference>